<protein>
    <recommendedName>
        <fullName evidence="4">PepSY domain-containing protein</fullName>
    </recommendedName>
</protein>
<dbReference type="EMBL" id="BSSU01000006">
    <property type="protein sequence ID" value="GLX81906.1"/>
    <property type="molecule type" value="Genomic_DNA"/>
</dbReference>
<keyword evidence="1" id="KW-1133">Transmembrane helix</keyword>
<gene>
    <name evidence="2" type="ORF">theurythT_13580</name>
</gene>
<evidence type="ECO:0008006" key="4">
    <source>
        <dbReference type="Google" id="ProtNLM"/>
    </source>
</evidence>
<evidence type="ECO:0000313" key="2">
    <source>
        <dbReference type="EMBL" id="GLX81906.1"/>
    </source>
</evidence>
<dbReference type="RefSeq" id="WP_284207251.1">
    <property type="nucleotide sequence ID" value="NZ_BSSU01000006.1"/>
</dbReference>
<name>A0ABQ6H639_9GAMM</name>
<keyword evidence="3" id="KW-1185">Reference proteome</keyword>
<organism evidence="2 3">
    <name type="scientific">Thalassotalea eurytherma</name>
    <dbReference type="NCBI Taxonomy" id="1144278"/>
    <lineage>
        <taxon>Bacteria</taxon>
        <taxon>Pseudomonadati</taxon>
        <taxon>Pseudomonadota</taxon>
        <taxon>Gammaproteobacteria</taxon>
        <taxon>Alteromonadales</taxon>
        <taxon>Colwelliaceae</taxon>
        <taxon>Thalassotalea</taxon>
    </lineage>
</organism>
<comment type="caution">
    <text evidence="2">The sequence shown here is derived from an EMBL/GenBank/DDBJ whole genome shotgun (WGS) entry which is preliminary data.</text>
</comment>
<evidence type="ECO:0000256" key="1">
    <source>
        <dbReference type="SAM" id="Phobius"/>
    </source>
</evidence>
<feature type="transmembrane region" description="Helical" evidence="1">
    <location>
        <begin position="204"/>
        <end position="228"/>
    </location>
</feature>
<feature type="transmembrane region" description="Helical" evidence="1">
    <location>
        <begin position="7"/>
        <end position="29"/>
    </location>
</feature>
<proteinExistence type="predicted"/>
<sequence>MKFIRKLHYILSLVVGLQLMIWLVSGFYFNVMDSEKVSGNQYKVQGAHNIVFDLANVMPIENLLVSHPNIVSIDVVNVLGSAHYLAYFSKALYPHFKQDYQLFEVTDLTPFTITKDIAKQIATLSYNGSGQPFRITLMEKPIELLKQKNASWRVDFDDQVNTSVYVDAHAGHIIGHTDDNKRFADFFFMLHFMDYAKEGSFNNYLMMFFSVIAFWLSLTGTLWVSYMIRKGQYKVRLKKKPRLN</sequence>
<reference evidence="2 3" key="1">
    <citation type="submission" date="2023-03" db="EMBL/GenBank/DDBJ databases">
        <title>Draft genome sequence of Thalassotalea eurytherma JCM 18482T.</title>
        <authorList>
            <person name="Sawabe T."/>
        </authorList>
    </citation>
    <scope>NUCLEOTIDE SEQUENCE [LARGE SCALE GENOMIC DNA]</scope>
    <source>
        <strain evidence="2 3">JCM 18482</strain>
    </source>
</reference>
<evidence type="ECO:0000313" key="3">
    <source>
        <dbReference type="Proteomes" id="UP001157133"/>
    </source>
</evidence>
<keyword evidence="1" id="KW-0472">Membrane</keyword>
<dbReference type="Proteomes" id="UP001157133">
    <property type="component" value="Unassembled WGS sequence"/>
</dbReference>
<accession>A0ABQ6H639</accession>
<keyword evidence="1" id="KW-0812">Transmembrane</keyword>